<dbReference type="KEGG" id="pti:PHATRDRAFT_16455"/>
<dbReference type="InterPro" id="IPR019489">
    <property type="entry name" value="Clp_ATPase_C"/>
</dbReference>
<evidence type="ECO:0000256" key="4">
    <source>
        <dbReference type="ARBA" id="ARBA00023186"/>
    </source>
</evidence>
<name>B7GCV2_PHATC</name>
<dbReference type="PANTHER" id="PTHR11638">
    <property type="entry name" value="ATP-DEPENDENT CLP PROTEASE"/>
    <property type="match status" value="1"/>
</dbReference>
<dbReference type="STRING" id="556484.B7GCV2"/>
<feature type="domain" description="AAA+ ATPase" evidence="6">
    <location>
        <begin position="129"/>
        <end position="277"/>
    </location>
</feature>
<dbReference type="InterPro" id="IPR027417">
    <property type="entry name" value="P-loop_NTPase"/>
</dbReference>
<dbReference type="CDD" id="cd19499">
    <property type="entry name" value="RecA-like_ClpB_Hsp104-like"/>
    <property type="match status" value="1"/>
</dbReference>
<protein>
    <submittedName>
        <fullName evidence="8">Uncharacterized protein</fullName>
    </submittedName>
</protein>
<feature type="non-terminal residue" evidence="8">
    <location>
        <position position="683"/>
    </location>
</feature>
<dbReference type="InterPro" id="IPR001270">
    <property type="entry name" value="ClpA/B"/>
</dbReference>
<organism evidence="8 9">
    <name type="scientific">Phaeodactylum tricornutum (strain CCAP 1055/1)</name>
    <dbReference type="NCBI Taxonomy" id="556484"/>
    <lineage>
        <taxon>Eukaryota</taxon>
        <taxon>Sar</taxon>
        <taxon>Stramenopiles</taxon>
        <taxon>Ochrophyta</taxon>
        <taxon>Bacillariophyta</taxon>
        <taxon>Bacillariophyceae</taxon>
        <taxon>Bacillariophycidae</taxon>
        <taxon>Naviculales</taxon>
        <taxon>Phaeodactylaceae</taxon>
        <taxon>Phaeodactylum</taxon>
    </lineage>
</organism>
<evidence type="ECO:0000256" key="2">
    <source>
        <dbReference type="ARBA" id="ARBA00022741"/>
    </source>
</evidence>
<dbReference type="PaxDb" id="2850-Phatr16455"/>
<dbReference type="Pfam" id="PF00004">
    <property type="entry name" value="AAA"/>
    <property type="match status" value="1"/>
</dbReference>
<dbReference type="SMART" id="SM00382">
    <property type="entry name" value="AAA"/>
    <property type="match status" value="2"/>
</dbReference>
<dbReference type="GO" id="GO:0034605">
    <property type="term" value="P:cellular response to heat"/>
    <property type="evidence" value="ECO:0007669"/>
    <property type="project" value="TreeGrafter"/>
</dbReference>
<dbReference type="InterPro" id="IPR041546">
    <property type="entry name" value="ClpA/ClpB_AAA_lid"/>
</dbReference>
<dbReference type="InterPro" id="IPR003959">
    <property type="entry name" value="ATPase_AAA_core"/>
</dbReference>
<feature type="domain" description="AAA+ ATPase" evidence="6">
    <location>
        <begin position="414"/>
        <end position="558"/>
    </location>
</feature>
<dbReference type="Proteomes" id="UP000000759">
    <property type="component" value="Chromosome 26"/>
</dbReference>
<evidence type="ECO:0000256" key="1">
    <source>
        <dbReference type="ARBA" id="ARBA00022737"/>
    </source>
</evidence>
<dbReference type="GO" id="GO:0016887">
    <property type="term" value="F:ATP hydrolysis activity"/>
    <property type="evidence" value="ECO:0007669"/>
    <property type="project" value="InterPro"/>
</dbReference>
<sequence>PFGKDLKRTLVQAGKLADQMGSTTVGSQHVFLALLEYSEGGWAVLVKMNVLDDTVTALDVCESLLQNMADQPDQARRELVTGAGGSGKMPTLTECGVDLTQQAEDGLLDPVYGRDDETRACVRTLIRRRKNNVCLIGEPVGVGKTAIAEGVAQILVDEKLCPARLKGHRLFSLELSNLVAGTKYRGEFEERLQSIIKEVTDPKAPPTILFIDEIHNLVGAGAAEGGMDAANLLKPALARGELQLIGATTIMEYRKYIEKDAALERRLQPVMVKEPSVVQTIDILQAVQSNYEKHHGVTYTSAALNAAATLSDRYMTDRFLPDKALDLLDEAGAIAHLEEPDEDVTPEVTEHTVAMVISEWSGIPMGKLETQEMDRLQALEGEMGRRVKGQGRAIRGVARAVRRARSGLRDPRRPVASFLFCGPTGTGKTELCKTLAETYYGSEKDMIRIDMSEYMEKHSVSRLTGPPPGYIGYEEGGQLTEAVRRAPHSVVLLDELEKAHGDVLNILLQVMEDGMLTDGKGRTINFKNSILVMTSNVGSRRILEVARSGRDSIVQKDHYLYAELAQVVKEELEREMKPELLNRIDEIIVFSPLSTGDLWMIAELIVAKISERALKEQKLELKIDRSVIERVMAEGSANADQFGARPMRRAAQRFVEDSLSDAIIQGFLQEGEGATVSLASKAS</sequence>
<dbReference type="FunFam" id="3.40.50.300:FF:000025">
    <property type="entry name" value="ATP-dependent Clp protease subunit"/>
    <property type="match status" value="1"/>
</dbReference>
<keyword evidence="2 5" id="KW-0547">Nucleotide-binding</keyword>
<dbReference type="eggNOG" id="KOG1051">
    <property type="taxonomic scope" value="Eukaryota"/>
</dbReference>
<dbReference type="InterPro" id="IPR003593">
    <property type="entry name" value="AAA+_ATPase"/>
</dbReference>
<dbReference type="GO" id="GO:0005524">
    <property type="term" value="F:ATP binding"/>
    <property type="evidence" value="ECO:0007669"/>
    <property type="project" value="UniProtKB-KW"/>
</dbReference>
<dbReference type="GO" id="GO:0005737">
    <property type="term" value="C:cytoplasm"/>
    <property type="evidence" value="ECO:0007669"/>
    <property type="project" value="TreeGrafter"/>
</dbReference>
<dbReference type="CDD" id="cd00009">
    <property type="entry name" value="AAA"/>
    <property type="match status" value="1"/>
</dbReference>
<dbReference type="PANTHER" id="PTHR11638:SF18">
    <property type="entry name" value="HEAT SHOCK PROTEIN 104"/>
    <property type="match status" value="1"/>
</dbReference>
<keyword evidence="4 5" id="KW-0143">Chaperone</keyword>
<feature type="non-terminal residue" evidence="8">
    <location>
        <position position="1"/>
    </location>
</feature>
<dbReference type="GeneID" id="7198680"/>
<dbReference type="Gene3D" id="1.10.1780.10">
    <property type="entry name" value="Clp, N-terminal domain"/>
    <property type="match status" value="1"/>
</dbReference>
<dbReference type="RefSeq" id="XP_002184866.1">
    <property type="nucleotide sequence ID" value="XM_002184830.1"/>
</dbReference>
<evidence type="ECO:0000259" key="6">
    <source>
        <dbReference type="SMART" id="SM00382"/>
    </source>
</evidence>
<keyword evidence="9" id="KW-1185">Reference proteome</keyword>
<dbReference type="InParanoid" id="B7GCV2"/>
<dbReference type="PROSITE" id="PS00870">
    <property type="entry name" value="CLPAB_1"/>
    <property type="match status" value="1"/>
</dbReference>
<proteinExistence type="inferred from homology"/>
<dbReference type="EMBL" id="CM000628">
    <property type="protein sequence ID" value="EEC43602.1"/>
    <property type="molecule type" value="Genomic_DNA"/>
</dbReference>
<gene>
    <name evidence="8" type="ORF">PHATRDRAFT_16455</name>
</gene>
<dbReference type="Pfam" id="PF07724">
    <property type="entry name" value="AAA_2"/>
    <property type="match status" value="1"/>
</dbReference>
<reference evidence="8 9" key="1">
    <citation type="journal article" date="2008" name="Nature">
        <title>The Phaeodactylum genome reveals the evolutionary history of diatom genomes.</title>
        <authorList>
            <person name="Bowler C."/>
            <person name="Allen A.E."/>
            <person name="Badger J.H."/>
            <person name="Grimwood J."/>
            <person name="Jabbari K."/>
            <person name="Kuo A."/>
            <person name="Maheswari U."/>
            <person name="Martens C."/>
            <person name="Maumus F."/>
            <person name="Otillar R.P."/>
            <person name="Rayko E."/>
            <person name="Salamov A."/>
            <person name="Vandepoele K."/>
            <person name="Beszteri B."/>
            <person name="Gruber A."/>
            <person name="Heijde M."/>
            <person name="Katinka M."/>
            <person name="Mock T."/>
            <person name="Valentin K."/>
            <person name="Verret F."/>
            <person name="Berges J.A."/>
            <person name="Brownlee C."/>
            <person name="Cadoret J.P."/>
            <person name="Chiovitti A."/>
            <person name="Choi C.J."/>
            <person name="Coesel S."/>
            <person name="De Martino A."/>
            <person name="Detter J.C."/>
            <person name="Durkin C."/>
            <person name="Falciatore A."/>
            <person name="Fournet J."/>
            <person name="Haruta M."/>
            <person name="Huysman M.J."/>
            <person name="Jenkins B.D."/>
            <person name="Jiroutova K."/>
            <person name="Jorgensen R.E."/>
            <person name="Joubert Y."/>
            <person name="Kaplan A."/>
            <person name="Kroger N."/>
            <person name="Kroth P.G."/>
            <person name="La Roche J."/>
            <person name="Lindquist E."/>
            <person name="Lommer M."/>
            <person name="Martin-Jezequel V."/>
            <person name="Lopez P.J."/>
            <person name="Lucas S."/>
            <person name="Mangogna M."/>
            <person name="McGinnis K."/>
            <person name="Medlin L.K."/>
            <person name="Montsant A."/>
            <person name="Oudot-Le Secq M.P."/>
            <person name="Napoli C."/>
            <person name="Obornik M."/>
            <person name="Parker M.S."/>
            <person name="Petit J.L."/>
            <person name="Porcel B.M."/>
            <person name="Poulsen N."/>
            <person name="Robison M."/>
            <person name="Rychlewski L."/>
            <person name="Rynearson T.A."/>
            <person name="Schmutz J."/>
            <person name="Shapiro H."/>
            <person name="Siaut M."/>
            <person name="Stanley M."/>
            <person name="Sussman M.R."/>
            <person name="Taylor A.R."/>
            <person name="Vardi A."/>
            <person name="von Dassow P."/>
            <person name="Vyverman W."/>
            <person name="Willis A."/>
            <person name="Wyrwicz L.S."/>
            <person name="Rokhsar D.S."/>
            <person name="Weissenbach J."/>
            <person name="Armbrust E.V."/>
            <person name="Green B.R."/>
            <person name="Van de Peer Y."/>
            <person name="Grigoriev I.V."/>
        </authorList>
    </citation>
    <scope>NUCLEOTIDE SEQUENCE [LARGE SCALE GENOMIC DNA]</scope>
    <source>
        <strain evidence="8 9">CCAP 1055/1</strain>
    </source>
</reference>
<dbReference type="InterPro" id="IPR018368">
    <property type="entry name" value="ClpA/B_CS1"/>
</dbReference>
<dbReference type="Gene3D" id="3.40.50.300">
    <property type="entry name" value="P-loop containing nucleotide triphosphate hydrolases"/>
    <property type="match status" value="2"/>
</dbReference>
<dbReference type="Pfam" id="PF17871">
    <property type="entry name" value="AAA_lid_9"/>
    <property type="match status" value="1"/>
</dbReference>
<dbReference type="OrthoDB" id="47330at2759"/>
<keyword evidence="1" id="KW-0677">Repeat</keyword>
<evidence type="ECO:0000256" key="3">
    <source>
        <dbReference type="ARBA" id="ARBA00022840"/>
    </source>
</evidence>
<dbReference type="Gene3D" id="1.10.8.60">
    <property type="match status" value="2"/>
</dbReference>
<comment type="similarity">
    <text evidence="5">Belongs to the ClpA/ClpB family.</text>
</comment>
<dbReference type="Pfam" id="PF10431">
    <property type="entry name" value="ClpB_D2-small"/>
    <property type="match status" value="1"/>
</dbReference>
<dbReference type="SMART" id="SM01086">
    <property type="entry name" value="ClpB_D2-small"/>
    <property type="match status" value="1"/>
</dbReference>
<dbReference type="AlphaFoldDB" id="B7GCV2"/>
<dbReference type="PRINTS" id="PR00300">
    <property type="entry name" value="CLPPROTEASEA"/>
</dbReference>
<dbReference type="SUPFAM" id="SSF52540">
    <property type="entry name" value="P-loop containing nucleoside triphosphate hydrolases"/>
    <property type="match status" value="2"/>
</dbReference>
<keyword evidence="3 5" id="KW-0067">ATP-binding</keyword>
<evidence type="ECO:0000259" key="7">
    <source>
        <dbReference type="SMART" id="SM01086"/>
    </source>
</evidence>
<reference evidence="9" key="2">
    <citation type="submission" date="2008-08" db="EMBL/GenBank/DDBJ databases">
        <authorList>
            <consortium name="Diatom Consortium"/>
            <person name="Grigoriev I."/>
            <person name="Grimwood J."/>
            <person name="Kuo A."/>
            <person name="Otillar R.P."/>
            <person name="Salamov A."/>
            <person name="Detter J.C."/>
            <person name="Lindquist E."/>
            <person name="Shapiro H."/>
            <person name="Lucas S."/>
            <person name="Glavina del Rio T."/>
            <person name="Pitluck S."/>
            <person name="Rokhsar D."/>
            <person name="Bowler C."/>
        </authorList>
    </citation>
    <scope>GENOME REANNOTATION</scope>
    <source>
        <strain evidence="9">CCAP 1055/1</strain>
    </source>
</reference>
<evidence type="ECO:0000256" key="5">
    <source>
        <dbReference type="RuleBase" id="RU004432"/>
    </source>
</evidence>
<dbReference type="InterPro" id="IPR028299">
    <property type="entry name" value="ClpA/B_CS2"/>
</dbReference>
<evidence type="ECO:0000313" key="9">
    <source>
        <dbReference type="Proteomes" id="UP000000759"/>
    </source>
</evidence>
<accession>B7GCV2</accession>
<dbReference type="InterPro" id="IPR036628">
    <property type="entry name" value="Clp_N_dom_sf"/>
</dbReference>
<dbReference type="InterPro" id="IPR050130">
    <property type="entry name" value="ClpA_ClpB"/>
</dbReference>
<feature type="domain" description="Clp ATPase C-terminal" evidence="7">
    <location>
        <begin position="593"/>
        <end position="682"/>
    </location>
</feature>
<evidence type="ECO:0000313" key="8">
    <source>
        <dbReference type="EMBL" id="EEC43602.1"/>
    </source>
</evidence>
<dbReference type="PROSITE" id="PS00871">
    <property type="entry name" value="CLPAB_2"/>
    <property type="match status" value="1"/>
</dbReference>